<dbReference type="GO" id="GO:0042331">
    <property type="term" value="P:phototaxis"/>
    <property type="evidence" value="ECO:0007669"/>
    <property type="project" value="UniProtKB-ARBA"/>
</dbReference>
<evidence type="ECO:0000259" key="15">
    <source>
        <dbReference type="PROSITE" id="PS51843"/>
    </source>
</evidence>
<dbReference type="SMART" id="SM00399">
    <property type="entry name" value="ZnF_C4"/>
    <property type="match status" value="1"/>
</dbReference>
<dbReference type="GO" id="GO:0005634">
    <property type="term" value="C:nucleus"/>
    <property type="evidence" value="ECO:0007669"/>
    <property type="project" value="UniProtKB-SubCell"/>
</dbReference>
<dbReference type="SMART" id="SM00430">
    <property type="entry name" value="HOLI"/>
    <property type="match status" value="1"/>
</dbReference>
<dbReference type="PANTHER" id="PTHR24083">
    <property type="entry name" value="NUCLEAR HORMONE RECEPTOR"/>
    <property type="match status" value="1"/>
</dbReference>
<dbReference type="Pfam" id="PF00104">
    <property type="entry name" value="Hormone_recep"/>
    <property type="match status" value="1"/>
</dbReference>
<evidence type="ECO:0000256" key="3">
    <source>
        <dbReference type="ARBA" id="ARBA00022723"/>
    </source>
</evidence>
<dbReference type="SUPFAM" id="SSF48508">
    <property type="entry name" value="Nuclear receptor ligand-binding domain"/>
    <property type="match status" value="1"/>
</dbReference>
<dbReference type="SUPFAM" id="SSF57716">
    <property type="entry name" value="Glucocorticoid receptor-like (DNA-binding domain)"/>
    <property type="match status" value="1"/>
</dbReference>
<evidence type="ECO:0000256" key="12">
    <source>
        <dbReference type="RuleBase" id="RU004334"/>
    </source>
</evidence>
<dbReference type="GO" id="GO:0045202">
    <property type="term" value="C:synapse"/>
    <property type="evidence" value="ECO:0007669"/>
    <property type="project" value="GOC"/>
</dbReference>
<dbReference type="GO" id="GO:0007270">
    <property type="term" value="P:neuron-neuron synaptic transmission"/>
    <property type="evidence" value="ECO:0007669"/>
    <property type="project" value="UniProtKB-ARBA"/>
</dbReference>
<evidence type="ECO:0000256" key="5">
    <source>
        <dbReference type="ARBA" id="ARBA00022833"/>
    </source>
</evidence>
<evidence type="ECO:0000256" key="2">
    <source>
        <dbReference type="ARBA" id="ARBA00006421"/>
    </source>
</evidence>
<evidence type="ECO:0000256" key="8">
    <source>
        <dbReference type="ARBA" id="ARBA00023163"/>
    </source>
</evidence>
<feature type="domain" description="Nuclear receptor" evidence="14">
    <location>
        <begin position="53"/>
        <end position="128"/>
    </location>
</feature>
<evidence type="ECO:0000256" key="10">
    <source>
        <dbReference type="ARBA" id="ARBA00023242"/>
    </source>
</evidence>
<accession>A0A1D1VX22</accession>
<dbReference type="InterPro" id="IPR001628">
    <property type="entry name" value="Znf_hrmn_rcpt"/>
</dbReference>
<evidence type="ECO:0000256" key="13">
    <source>
        <dbReference type="SAM" id="MobiDB-lite"/>
    </source>
</evidence>
<feature type="compositionally biased region" description="Polar residues" evidence="13">
    <location>
        <begin position="9"/>
        <end position="18"/>
    </location>
</feature>
<feature type="region of interest" description="Disordered" evidence="13">
    <location>
        <begin position="1"/>
        <end position="48"/>
    </location>
</feature>
<dbReference type="GO" id="GO:0008270">
    <property type="term" value="F:zinc ion binding"/>
    <property type="evidence" value="ECO:0007669"/>
    <property type="project" value="UniProtKB-KW"/>
</dbReference>
<comment type="subcellular location">
    <subcellularLocation>
        <location evidence="1 12">Nucleus</location>
    </subcellularLocation>
</comment>
<organism evidence="16 17">
    <name type="scientific">Ramazzottius varieornatus</name>
    <name type="common">Water bear</name>
    <name type="synonym">Tardigrade</name>
    <dbReference type="NCBI Taxonomy" id="947166"/>
    <lineage>
        <taxon>Eukaryota</taxon>
        <taxon>Metazoa</taxon>
        <taxon>Ecdysozoa</taxon>
        <taxon>Tardigrada</taxon>
        <taxon>Eutardigrada</taxon>
        <taxon>Parachela</taxon>
        <taxon>Hypsibioidea</taxon>
        <taxon>Ramazzottiidae</taxon>
        <taxon>Ramazzottius</taxon>
    </lineage>
</organism>
<dbReference type="GO" id="GO:0007510">
    <property type="term" value="P:cardioblast cell fate determination"/>
    <property type="evidence" value="ECO:0007669"/>
    <property type="project" value="UniProtKB-ARBA"/>
</dbReference>
<dbReference type="OrthoDB" id="5873264at2759"/>
<dbReference type="InterPro" id="IPR001723">
    <property type="entry name" value="Nuclear_hrmn_rcpt"/>
</dbReference>
<dbReference type="Gene3D" id="3.30.50.10">
    <property type="entry name" value="Erythroid Transcription Factor GATA-1, subunit A"/>
    <property type="match status" value="1"/>
</dbReference>
<dbReference type="AlphaFoldDB" id="A0A1D1VX22"/>
<dbReference type="PROSITE" id="PS51843">
    <property type="entry name" value="NR_LBD"/>
    <property type="match status" value="1"/>
</dbReference>
<proteinExistence type="inferred from homology"/>
<evidence type="ECO:0000259" key="14">
    <source>
        <dbReference type="PROSITE" id="PS51030"/>
    </source>
</evidence>
<evidence type="ECO:0000313" key="17">
    <source>
        <dbReference type="Proteomes" id="UP000186922"/>
    </source>
</evidence>
<name>A0A1D1VX22_RAMVA</name>
<dbReference type="GO" id="GO:0043565">
    <property type="term" value="F:sequence-specific DNA binding"/>
    <property type="evidence" value="ECO:0007669"/>
    <property type="project" value="InterPro"/>
</dbReference>
<keyword evidence="8 12" id="KW-0804">Transcription</keyword>
<evidence type="ECO:0000256" key="4">
    <source>
        <dbReference type="ARBA" id="ARBA00022771"/>
    </source>
</evidence>
<evidence type="ECO:0000256" key="1">
    <source>
        <dbReference type="ARBA" id="ARBA00004123"/>
    </source>
</evidence>
<evidence type="ECO:0000313" key="16">
    <source>
        <dbReference type="EMBL" id="GAV06005.1"/>
    </source>
</evidence>
<keyword evidence="9 12" id="KW-0675">Receptor</keyword>
<dbReference type="InterPro" id="IPR000536">
    <property type="entry name" value="Nucl_hrmn_rcpt_lig-bd"/>
</dbReference>
<dbReference type="PRINTS" id="PR00398">
    <property type="entry name" value="STRDHORMONER"/>
</dbReference>
<comment type="caution">
    <text evidence="16">The sequence shown here is derived from an EMBL/GenBank/DDBJ whole genome shotgun (WGS) entry which is preliminary data.</text>
</comment>
<keyword evidence="10 12" id="KW-0539">Nucleus</keyword>
<keyword evidence="6 12" id="KW-0805">Transcription regulation</keyword>
<dbReference type="Pfam" id="PF00105">
    <property type="entry name" value="zf-C4"/>
    <property type="match status" value="1"/>
</dbReference>
<feature type="domain" description="NR LBD" evidence="15">
    <location>
        <begin position="157"/>
        <end position="388"/>
    </location>
</feature>
<evidence type="ECO:0000256" key="11">
    <source>
        <dbReference type="ARBA" id="ARBA00058354"/>
    </source>
</evidence>
<dbReference type="InterPro" id="IPR035500">
    <property type="entry name" value="NHR-like_dom_sf"/>
</dbReference>
<sequence length="409" mass="45516">MSAWRDPTKQQQQDSSSLMADYNNGGQPTAITTPIPSSSPSDSESADKNSASNIECVVCGDKSSGKHYGQYTCEGCKSFFKRSVRRNLTYQCRGNKNCPIDQHHRNQCQYCRLKKCLKNGMRKEAVQRGRIANQGMLSAQYPFVNCGVNGSFGYRESASSYISQLMRADAYVQPDLTRYYGVYAGTNLTAGGISDTAAQILMQSITWCRSIPFFSDLPPNDRWSLVKHSWSDLFLLTAAQQSSLTGQSFIAQFLTAQNLSTSTAATNYQVYQSYTMIQDRIDKLRSLHLDAVEYNCLKAIALYSTDAPQLSDPSYIEMIQEKSQCALEEYIRTRLEYGGPNSTRAGRLLLRLPSLRAINSPLLESLFFSRLMKPVNLDHLLRELLLNGSSNGGFGAWSAYGMTPALTAC</sequence>
<dbReference type="GO" id="GO:0046982">
    <property type="term" value="F:protein heterodimerization activity"/>
    <property type="evidence" value="ECO:0007669"/>
    <property type="project" value="UniProtKB-ARBA"/>
</dbReference>
<keyword evidence="4 12" id="KW-0863">Zinc-finger</keyword>
<evidence type="ECO:0000256" key="7">
    <source>
        <dbReference type="ARBA" id="ARBA00023125"/>
    </source>
</evidence>
<keyword evidence="5 12" id="KW-0862">Zinc</keyword>
<protein>
    <submittedName>
        <fullName evidence="16">Seven-up/COUP-TF</fullName>
    </submittedName>
</protein>
<evidence type="ECO:0000256" key="9">
    <source>
        <dbReference type="ARBA" id="ARBA00023170"/>
    </source>
</evidence>
<dbReference type="PRINTS" id="PR00047">
    <property type="entry name" value="STROIDFINGER"/>
</dbReference>
<keyword evidence="3 12" id="KW-0479">Metal-binding</keyword>
<dbReference type="Gene3D" id="1.10.565.10">
    <property type="entry name" value="Retinoid X Receptor"/>
    <property type="match status" value="1"/>
</dbReference>
<feature type="compositionally biased region" description="Low complexity" evidence="13">
    <location>
        <begin position="28"/>
        <end position="43"/>
    </location>
</feature>
<dbReference type="InterPro" id="IPR050274">
    <property type="entry name" value="Nuclear_hormone_rcpt_NR2"/>
</dbReference>
<dbReference type="GO" id="GO:0003700">
    <property type="term" value="F:DNA-binding transcription factor activity"/>
    <property type="evidence" value="ECO:0007669"/>
    <property type="project" value="InterPro"/>
</dbReference>
<dbReference type="EMBL" id="BDGG01000013">
    <property type="protein sequence ID" value="GAV06005.1"/>
    <property type="molecule type" value="Genomic_DNA"/>
</dbReference>
<dbReference type="PROSITE" id="PS51030">
    <property type="entry name" value="NUCLEAR_REC_DBD_2"/>
    <property type="match status" value="1"/>
</dbReference>
<comment type="function">
    <text evidence="11">Receptor that is required in photoreceptors R1, R3, R4 and R6 during eye development; generation of the ganglion mother cell-2 (GMC-2) fate in the nb7-3 lineage, coinciding with the transition in the expression of HB to KR in the neuroblasts (NBs).</text>
</comment>
<keyword evidence="7 12" id="KW-0238">DNA-binding</keyword>
<keyword evidence="17" id="KW-1185">Reference proteome</keyword>
<evidence type="ECO:0000256" key="6">
    <source>
        <dbReference type="ARBA" id="ARBA00023015"/>
    </source>
</evidence>
<reference evidence="16 17" key="1">
    <citation type="journal article" date="2016" name="Nat. Commun.">
        <title>Extremotolerant tardigrade genome and improved radiotolerance of human cultured cells by tardigrade-unique protein.</title>
        <authorList>
            <person name="Hashimoto T."/>
            <person name="Horikawa D.D."/>
            <person name="Saito Y."/>
            <person name="Kuwahara H."/>
            <person name="Kozuka-Hata H."/>
            <person name="Shin-I T."/>
            <person name="Minakuchi Y."/>
            <person name="Ohishi K."/>
            <person name="Motoyama A."/>
            <person name="Aizu T."/>
            <person name="Enomoto A."/>
            <person name="Kondo K."/>
            <person name="Tanaka S."/>
            <person name="Hara Y."/>
            <person name="Koshikawa S."/>
            <person name="Sagara H."/>
            <person name="Miura T."/>
            <person name="Yokobori S."/>
            <person name="Miyagawa K."/>
            <person name="Suzuki Y."/>
            <person name="Kubo T."/>
            <person name="Oyama M."/>
            <person name="Kohara Y."/>
            <person name="Fujiyama A."/>
            <person name="Arakawa K."/>
            <person name="Katayama T."/>
            <person name="Toyoda A."/>
            <person name="Kunieda T."/>
        </authorList>
    </citation>
    <scope>NUCLEOTIDE SEQUENCE [LARGE SCALE GENOMIC DNA]</scope>
    <source>
        <strain evidence="16 17">YOKOZUNA-1</strain>
    </source>
</reference>
<dbReference type="FunFam" id="3.30.50.10:FF:000016">
    <property type="entry name" value="Nuclear receptor subfamily 2 group F member 1"/>
    <property type="match status" value="1"/>
</dbReference>
<comment type="similarity">
    <text evidence="2">Belongs to the nuclear hormone receptor family. NR2 subfamily.</text>
</comment>
<dbReference type="CDD" id="cd06958">
    <property type="entry name" value="NR_DBD_COUP_TF"/>
    <property type="match status" value="1"/>
</dbReference>
<gene>
    <name evidence="16" type="primary">RvY_16048-1</name>
    <name evidence="16" type="synonym">RvY_16048.1</name>
    <name evidence="16" type="ORF">RvY_16048</name>
</gene>
<dbReference type="PROSITE" id="PS00031">
    <property type="entry name" value="NUCLEAR_REC_DBD_1"/>
    <property type="match status" value="1"/>
</dbReference>
<dbReference type="InterPro" id="IPR013088">
    <property type="entry name" value="Znf_NHR/GATA"/>
</dbReference>
<dbReference type="STRING" id="947166.A0A1D1VX22"/>
<dbReference type="Proteomes" id="UP000186922">
    <property type="component" value="Unassembled WGS sequence"/>
</dbReference>
<dbReference type="PRINTS" id="PR01282">
    <property type="entry name" value="COUPTNFACTOR"/>
</dbReference>